<sequence>MCGIFGIWGEGAAIEVAEKLIVGLRRLEYRGYDSSGIAFDVFDVSSSSSKRTMVVKEVGNIDKLSERLALTVQDEKTASLDFESVTRGHAAIAHTRWATHGIPSTVNSHPHLVRDSVGDVEFAVVHNGIITNYRGLKDFLIAQGLEFESDTDTEVIPKLCKYIYDGYTESQRGKVSFRELVSQVVGELEGAFALLFKSKHFPGELVGCKCGSPLLLGIKSEGDQGDGHTFVRQNSGCVDRLEESETDFYFASDASAIVEHTKRVVILEDNDVVHLKEGGYSIFTLEKGSRNTAPSLNDPSLLRQTNRMLQTLEMGVEQIMKGGYSHFMIKEIHEQPDALIETMRGRILIQTARRRSLSSLKEVDRSSESLRVLDSVRDLSLDSIRALGSGMSSDFDQAPCIKLGGLEDYVDNIMRSRRLIFIACGTSYHACLAARQLVEELTCVPVTLELASDLLDRQAPLFRDDTCVFVSQSGETADTLNALKYAKHKGALCLGITNTVGSSISRETDCGVHVNAGVEIGVASTKAYTCQILVIVMIALKLSEDSISKMPRRQEIMRDLLNLPSMMKKVLEKESLIKELAKELASENSLLAFGRGYNYATAMELALKVKELSYMHSEGILAGELKHGPLALIDETMPAVVVATRDSLREKMWSTIQQLLARKGRLVLLVSKDDDEIIGHFSGNKNVRLIEVDTVCDCLQPVLNIVPFQLLSYHLTILRGYNVDQPRNLAKSVTVE</sequence>
<dbReference type="PROSITE" id="PS51278">
    <property type="entry name" value="GATASE_TYPE_2"/>
    <property type="match status" value="1"/>
</dbReference>
<dbReference type="NCBIfam" id="NF001484">
    <property type="entry name" value="PRK00331.1"/>
    <property type="match status" value="1"/>
</dbReference>
<dbReference type="InterPro" id="IPR046348">
    <property type="entry name" value="SIS_dom_sf"/>
</dbReference>
<dbReference type="Gene3D" id="3.40.50.10490">
    <property type="entry name" value="Glucose-6-phosphate isomerase like protein, domain 1"/>
    <property type="match status" value="2"/>
</dbReference>
<feature type="domain" description="SIS" evidence="9">
    <location>
        <begin position="580"/>
        <end position="726"/>
    </location>
</feature>
<evidence type="ECO:0000256" key="6">
    <source>
        <dbReference type="ARBA" id="ARBA00022737"/>
    </source>
</evidence>
<dbReference type="GO" id="GO:0006002">
    <property type="term" value="P:fructose 6-phosphate metabolic process"/>
    <property type="evidence" value="ECO:0007669"/>
    <property type="project" value="TreeGrafter"/>
</dbReference>
<evidence type="ECO:0000256" key="7">
    <source>
        <dbReference type="ARBA" id="ARBA00022962"/>
    </source>
</evidence>
<evidence type="ECO:0000259" key="8">
    <source>
        <dbReference type="PROSITE" id="PS51278"/>
    </source>
</evidence>
<dbReference type="Gene3D" id="3.60.20.10">
    <property type="entry name" value="Glutamine Phosphoribosylpyrophosphate, subunit 1, domain 1"/>
    <property type="match status" value="1"/>
</dbReference>
<dbReference type="CDD" id="cd05009">
    <property type="entry name" value="SIS_GlmS_GlmD_2"/>
    <property type="match status" value="1"/>
</dbReference>
<dbReference type="InterPro" id="IPR035490">
    <property type="entry name" value="GlmS/FrlB_SIS"/>
</dbReference>
<dbReference type="EC" id="2.6.1.16" evidence="3"/>
<dbReference type="InterPro" id="IPR017932">
    <property type="entry name" value="GATase_2_dom"/>
</dbReference>
<dbReference type="InterPro" id="IPR001347">
    <property type="entry name" value="SIS_dom"/>
</dbReference>
<dbReference type="GO" id="GO:0097367">
    <property type="term" value="F:carbohydrate derivative binding"/>
    <property type="evidence" value="ECO:0007669"/>
    <property type="project" value="InterPro"/>
</dbReference>
<evidence type="ECO:0000313" key="10">
    <source>
        <dbReference type="EMBL" id="CAD9719949.1"/>
    </source>
</evidence>
<protein>
    <recommendedName>
        <fullName evidence="3">glutamine--fructose-6-phosphate transaminase (isomerizing)</fullName>
        <ecNumber evidence="3">2.6.1.16</ecNumber>
    </recommendedName>
</protein>
<dbReference type="Pfam" id="PF01380">
    <property type="entry name" value="SIS"/>
    <property type="match status" value="2"/>
</dbReference>
<dbReference type="InterPro" id="IPR029055">
    <property type="entry name" value="Ntn_hydrolases_N"/>
</dbReference>
<dbReference type="InterPro" id="IPR047084">
    <property type="entry name" value="GFAT_N"/>
</dbReference>
<comment type="pathway">
    <text evidence="2">Nucleotide-sugar biosynthesis; UDP-N-acetyl-alpha-D-glucosamine biosynthesis; alpha-D-glucosamine 6-phosphate from D-fructose 6-phosphate: step 1/1.</text>
</comment>
<dbReference type="GO" id="GO:0006487">
    <property type="term" value="P:protein N-linked glycosylation"/>
    <property type="evidence" value="ECO:0007669"/>
    <property type="project" value="TreeGrafter"/>
</dbReference>
<evidence type="ECO:0000256" key="1">
    <source>
        <dbReference type="ARBA" id="ARBA00001031"/>
    </source>
</evidence>
<feature type="domain" description="Glutamine amidotransferase type-2" evidence="8">
    <location>
        <begin position="2"/>
        <end position="278"/>
    </location>
</feature>
<evidence type="ECO:0000256" key="5">
    <source>
        <dbReference type="ARBA" id="ARBA00022679"/>
    </source>
</evidence>
<evidence type="ECO:0000256" key="4">
    <source>
        <dbReference type="ARBA" id="ARBA00022576"/>
    </source>
</evidence>
<keyword evidence="4" id="KW-0032">Aminotransferase</keyword>
<dbReference type="GO" id="GO:0004360">
    <property type="term" value="F:glutamine-fructose-6-phosphate transaminase (isomerizing) activity"/>
    <property type="evidence" value="ECO:0007669"/>
    <property type="project" value="UniProtKB-EC"/>
</dbReference>
<feature type="domain" description="SIS" evidence="9">
    <location>
        <begin position="409"/>
        <end position="548"/>
    </location>
</feature>
<keyword evidence="7" id="KW-0315">Glutamine amidotransferase</keyword>
<dbReference type="Pfam" id="PF13522">
    <property type="entry name" value="GATase_6"/>
    <property type="match status" value="1"/>
</dbReference>
<evidence type="ECO:0000259" key="9">
    <source>
        <dbReference type="PROSITE" id="PS51464"/>
    </source>
</evidence>
<dbReference type="SUPFAM" id="SSF53697">
    <property type="entry name" value="SIS domain"/>
    <property type="match status" value="2"/>
</dbReference>
<dbReference type="InterPro" id="IPR035466">
    <property type="entry name" value="GlmS/AgaS_SIS"/>
</dbReference>
<evidence type="ECO:0000256" key="2">
    <source>
        <dbReference type="ARBA" id="ARBA00004775"/>
    </source>
</evidence>
<dbReference type="CDD" id="cd05008">
    <property type="entry name" value="SIS_GlmS_GlmD_1"/>
    <property type="match status" value="1"/>
</dbReference>
<dbReference type="EMBL" id="HBHL01013395">
    <property type="protein sequence ID" value="CAD9719949.1"/>
    <property type="molecule type" value="Transcribed_RNA"/>
</dbReference>
<name>A0A7S2X2Y5_9CHLO</name>
<dbReference type="FunFam" id="3.40.50.10490:FF:000001">
    <property type="entry name" value="Glutamine--fructose-6-phosphate aminotransferase [isomerizing]"/>
    <property type="match status" value="1"/>
</dbReference>
<proteinExistence type="predicted"/>
<dbReference type="GO" id="GO:0006047">
    <property type="term" value="P:UDP-N-acetylglucosamine metabolic process"/>
    <property type="evidence" value="ECO:0007669"/>
    <property type="project" value="TreeGrafter"/>
</dbReference>
<keyword evidence="6" id="KW-0677">Repeat</keyword>
<dbReference type="SUPFAM" id="SSF56235">
    <property type="entry name" value="N-terminal nucleophile aminohydrolases (Ntn hydrolases)"/>
    <property type="match status" value="1"/>
</dbReference>
<evidence type="ECO:0000256" key="3">
    <source>
        <dbReference type="ARBA" id="ARBA00012916"/>
    </source>
</evidence>
<organism evidence="10">
    <name type="scientific">Chloropicon primus</name>
    <dbReference type="NCBI Taxonomy" id="1764295"/>
    <lineage>
        <taxon>Eukaryota</taxon>
        <taxon>Viridiplantae</taxon>
        <taxon>Chlorophyta</taxon>
        <taxon>Chloropicophyceae</taxon>
        <taxon>Chloropicales</taxon>
        <taxon>Chloropicaceae</taxon>
        <taxon>Chloropicon</taxon>
    </lineage>
</organism>
<dbReference type="PANTHER" id="PTHR10937">
    <property type="entry name" value="GLUCOSAMINE--FRUCTOSE-6-PHOSPHATE AMINOTRANSFERASE, ISOMERIZING"/>
    <property type="match status" value="1"/>
</dbReference>
<gene>
    <name evidence="10" type="ORF">CPRI1469_LOCUS8815</name>
</gene>
<dbReference type="FunFam" id="3.60.20.10:FF:000052">
    <property type="entry name" value="Glutamine--fructose-6-phosphate aminotransferase [isomerizing] 2"/>
    <property type="match status" value="1"/>
</dbReference>
<reference evidence="10" key="1">
    <citation type="submission" date="2021-01" db="EMBL/GenBank/DDBJ databases">
        <authorList>
            <person name="Corre E."/>
            <person name="Pelletier E."/>
            <person name="Niang G."/>
            <person name="Scheremetjew M."/>
            <person name="Finn R."/>
            <person name="Kale V."/>
            <person name="Holt S."/>
            <person name="Cochrane G."/>
            <person name="Meng A."/>
            <person name="Brown T."/>
            <person name="Cohen L."/>
        </authorList>
    </citation>
    <scope>NUCLEOTIDE SEQUENCE</scope>
    <source>
        <strain evidence="10">CCMP1205</strain>
    </source>
</reference>
<keyword evidence="5" id="KW-0808">Transferase</keyword>
<dbReference type="AlphaFoldDB" id="A0A7S2X2Y5"/>
<comment type="catalytic activity">
    <reaction evidence="1">
        <text>D-fructose 6-phosphate + L-glutamine = D-glucosamine 6-phosphate + L-glutamate</text>
        <dbReference type="Rhea" id="RHEA:13237"/>
        <dbReference type="ChEBI" id="CHEBI:29985"/>
        <dbReference type="ChEBI" id="CHEBI:58359"/>
        <dbReference type="ChEBI" id="CHEBI:58725"/>
        <dbReference type="ChEBI" id="CHEBI:61527"/>
        <dbReference type="EC" id="2.6.1.16"/>
    </reaction>
</comment>
<accession>A0A7S2X2Y5</accession>
<dbReference type="CDD" id="cd00714">
    <property type="entry name" value="GFAT"/>
    <property type="match status" value="1"/>
</dbReference>
<dbReference type="PROSITE" id="PS51464">
    <property type="entry name" value="SIS"/>
    <property type="match status" value="2"/>
</dbReference>
<dbReference type="PANTHER" id="PTHR10937:SF0">
    <property type="entry name" value="GLUTAMINE--FRUCTOSE-6-PHOSPHATE TRANSAMINASE (ISOMERIZING)"/>
    <property type="match status" value="1"/>
</dbReference>